<dbReference type="Proteomes" id="UP000008744">
    <property type="component" value="Unassembled WGS sequence"/>
</dbReference>
<organism evidence="3">
    <name type="scientific">Drosophila persimilis</name>
    <name type="common">Fruit fly</name>
    <dbReference type="NCBI Taxonomy" id="7234"/>
    <lineage>
        <taxon>Eukaryota</taxon>
        <taxon>Metazoa</taxon>
        <taxon>Ecdysozoa</taxon>
        <taxon>Arthropoda</taxon>
        <taxon>Hexapoda</taxon>
        <taxon>Insecta</taxon>
        <taxon>Pterygota</taxon>
        <taxon>Neoptera</taxon>
        <taxon>Endopterygota</taxon>
        <taxon>Diptera</taxon>
        <taxon>Brachycera</taxon>
        <taxon>Muscomorpha</taxon>
        <taxon>Ephydroidea</taxon>
        <taxon>Drosophilidae</taxon>
        <taxon>Drosophila</taxon>
        <taxon>Sophophora</taxon>
    </lineage>
</organism>
<dbReference type="eggNOG" id="KOG2579">
    <property type="taxonomic scope" value="Eukaryota"/>
</dbReference>
<sequence>MTRDEDDERCGAICYPIVKPLLRYAALCQGKDATINDLKDNIREKDVYIAQLKSKIELTNSMEIQLKDKETILHLKANEIVKMEKDIGDREAEIHEKKDQISKMELQIQSRETLMQSKDKLIRELENQVNSLKRTQGKLVDISEASSCLPFTDATDILTIELPGTGPFLVPCNSSVSGSGWTVIQRRVNGNENFNRTWNDYKLGFGDLRENFFLGLEKIHLMTLSQSHEFLWKDFKRRIVCHTDKLSSPGTTRSLSLSLFLYLYECEYVRVSGCDKDTADSDFGAAPTRTPTPTPIGGEMSLTMAQILREVLRVRQRQSKVFMLKA</sequence>
<dbReference type="InterPro" id="IPR036056">
    <property type="entry name" value="Fibrinogen-like_C"/>
</dbReference>
<dbReference type="OMA" id="RRIVCHT"/>
<evidence type="ECO:0000313" key="2">
    <source>
        <dbReference type="EMBL" id="EDW37138.1"/>
    </source>
</evidence>
<keyword evidence="3" id="KW-1185">Reference proteome</keyword>
<proteinExistence type="predicted"/>
<dbReference type="OrthoDB" id="6145874at2759"/>
<dbReference type="InterPro" id="IPR002181">
    <property type="entry name" value="Fibrinogen_a/b/g_C_dom"/>
</dbReference>
<feature type="domain" description="Fibrinogen C-terminal" evidence="1">
    <location>
        <begin position="139"/>
        <end position="226"/>
    </location>
</feature>
<protein>
    <submittedName>
        <fullName evidence="2">GL25684</fullName>
    </submittedName>
</protein>
<dbReference type="PANTHER" id="PTHR19143">
    <property type="entry name" value="FIBRINOGEN/TENASCIN/ANGIOPOEITIN"/>
    <property type="match status" value="1"/>
</dbReference>
<reference evidence="2 3" key="1">
    <citation type="journal article" date="2007" name="Nature">
        <title>Evolution of genes and genomes on the Drosophila phylogeny.</title>
        <authorList>
            <consortium name="Drosophila 12 Genomes Consortium"/>
            <person name="Clark A.G."/>
            <person name="Eisen M.B."/>
            <person name="Smith D.R."/>
            <person name="Bergman C.M."/>
            <person name="Oliver B."/>
            <person name="Markow T.A."/>
            <person name="Kaufman T.C."/>
            <person name="Kellis M."/>
            <person name="Gelbart W."/>
            <person name="Iyer V.N."/>
            <person name="Pollard D.A."/>
            <person name="Sackton T.B."/>
            <person name="Larracuente A.M."/>
            <person name="Singh N.D."/>
            <person name="Abad J.P."/>
            <person name="Abt D.N."/>
            <person name="Adryan B."/>
            <person name="Aguade M."/>
            <person name="Akashi H."/>
            <person name="Anderson W.W."/>
            <person name="Aquadro C.F."/>
            <person name="Ardell D.H."/>
            <person name="Arguello R."/>
            <person name="Artieri C.G."/>
            <person name="Barbash D.A."/>
            <person name="Barker D."/>
            <person name="Barsanti P."/>
            <person name="Batterham P."/>
            <person name="Batzoglou S."/>
            <person name="Begun D."/>
            <person name="Bhutkar A."/>
            <person name="Blanco E."/>
            <person name="Bosak S.A."/>
            <person name="Bradley R.K."/>
            <person name="Brand A.D."/>
            <person name="Brent M.R."/>
            <person name="Brooks A.N."/>
            <person name="Brown R.H."/>
            <person name="Butlin R.K."/>
            <person name="Caggese C."/>
            <person name="Calvi B.R."/>
            <person name="Bernardo de Carvalho A."/>
            <person name="Caspi A."/>
            <person name="Castrezana S."/>
            <person name="Celniker S.E."/>
            <person name="Chang J.L."/>
            <person name="Chapple C."/>
            <person name="Chatterji S."/>
            <person name="Chinwalla A."/>
            <person name="Civetta A."/>
            <person name="Clifton S.W."/>
            <person name="Comeron J.M."/>
            <person name="Costello J.C."/>
            <person name="Coyne J.A."/>
            <person name="Daub J."/>
            <person name="David R.G."/>
            <person name="Delcher A.L."/>
            <person name="Delehaunty K."/>
            <person name="Do C.B."/>
            <person name="Ebling H."/>
            <person name="Edwards K."/>
            <person name="Eickbush T."/>
            <person name="Evans J.D."/>
            <person name="Filipski A."/>
            <person name="Findeiss S."/>
            <person name="Freyhult E."/>
            <person name="Fulton L."/>
            <person name="Fulton R."/>
            <person name="Garcia A.C."/>
            <person name="Gardiner A."/>
            <person name="Garfield D.A."/>
            <person name="Garvin B.E."/>
            <person name="Gibson G."/>
            <person name="Gilbert D."/>
            <person name="Gnerre S."/>
            <person name="Godfrey J."/>
            <person name="Good R."/>
            <person name="Gotea V."/>
            <person name="Gravely B."/>
            <person name="Greenberg A.J."/>
            <person name="Griffiths-Jones S."/>
            <person name="Gross S."/>
            <person name="Guigo R."/>
            <person name="Gustafson E.A."/>
            <person name="Haerty W."/>
            <person name="Hahn M.W."/>
            <person name="Halligan D.L."/>
            <person name="Halpern A.L."/>
            <person name="Halter G.M."/>
            <person name="Han M.V."/>
            <person name="Heger A."/>
            <person name="Hillier L."/>
            <person name="Hinrichs A.S."/>
            <person name="Holmes I."/>
            <person name="Hoskins R.A."/>
            <person name="Hubisz M.J."/>
            <person name="Hultmark D."/>
            <person name="Huntley M.A."/>
            <person name="Jaffe D.B."/>
            <person name="Jagadeeshan S."/>
            <person name="Jeck W.R."/>
            <person name="Johnson J."/>
            <person name="Jones C.D."/>
            <person name="Jordan W.C."/>
            <person name="Karpen G.H."/>
            <person name="Kataoka E."/>
            <person name="Keightley P.D."/>
            <person name="Kheradpour P."/>
            <person name="Kirkness E.F."/>
            <person name="Koerich L.B."/>
            <person name="Kristiansen K."/>
            <person name="Kudrna D."/>
            <person name="Kulathinal R.J."/>
            <person name="Kumar S."/>
            <person name="Kwok R."/>
            <person name="Lander E."/>
            <person name="Langley C.H."/>
            <person name="Lapoint R."/>
            <person name="Lazzaro B.P."/>
            <person name="Lee S.J."/>
            <person name="Levesque L."/>
            <person name="Li R."/>
            <person name="Lin C.F."/>
            <person name="Lin M.F."/>
            <person name="Lindblad-Toh K."/>
            <person name="Llopart A."/>
            <person name="Long M."/>
            <person name="Low L."/>
            <person name="Lozovsky E."/>
            <person name="Lu J."/>
            <person name="Luo M."/>
            <person name="Machado C.A."/>
            <person name="Makalowski W."/>
            <person name="Marzo M."/>
            <person name="Matsuda M."/>
            <person name="Matzkin L."/>
            <person name="McAllister B."/>
            <person name="McBride C.S."/>
            <person name="McKernan B."/>
            <person name="McKernan K."/>
            <person name="Mendez-Lago M."/>
            <person name="Minx P."/>
            <person name="Mollenhauer M.U."/>
            <person name="Montooth K."/>
            <person name="Mount S.M."/>
            <person name="Mu X."/>
            <person name="Myers E."/>
            <person name="Negre B."/>
            <person name="Newfeld S."/>
            <person name="Nielsen R."/>
            <person name="Noor M.A."/>
            <person name="O'Grady P."/>
            <person name="Pachter L."/>
            <person name="Papaceit M."/>
            <person name="Parisi M.J."/>
            <person name="Parisi M."/>
            <person name="Parts L."/>
            <person name="Pedersen J.S."/>
            <person name="Pesole G."/>
            <person name="Phillippy A.M."/>
            <person name="Ponting C.P."/>
            <person name="Pop M."/>
            <person name="Porcelli D."/>
            <person name="Powell J.R."/>
            <person name="Prohaska S."/>
            <person name="Pruitt K."/>
            <person name="Puig M."/>
            <person name="Quesneville H."/>
            <person name="Ram K.R."/>
            <person name="Rand D."/>
            <person name="Rasmussen M.D."/>
            <person name="Reed L.K."/>
            <person name="Reenan R."/>
            <person name="Reily A."/>
            <person name="Remington K.A."/>
            <person name="Rieger T.T."/>
            <person name="Ritchie M.G."/>
            <person name="Robin C."/>
            <person name="Rogers Y.H."/>
            <person name="Rohde C."/>
            <person name="Rozas J."/>
            <person name="Rubenfield M.J."/>
            <person name="Ruiz A."/>
            <person name="Russo S."/>
            <person name="Salzberg S.L."/>
            <person name="Sanchez-Gracia A."/>
            <person name="Saranga D.J."/>
            <person name="Sato H."/>
            <person name="Schaeffer S.W."/>
            <person name="Schatz M.C."/>
            <person name="Schlenke T."/>
            <person name="Schwartz R."/>
            <person name="Segarra C."/>
            <person name="Singh R.S."/>
            <person name="Sirot L."/>
            <person name="Sirota M."/>
            <person name="Sisneros N.B."/>
            <person name="Smith C.D."/>
            <person name="Smith T.F."/>
            <person name="Spieth J."/>
            <person name="Stage D.E."/>
            <person name="Stark A."/>
            <person name="Stephan W."/>
            <person name="Strausberg R.L."/>
            <person name="Strempel S."/>
            <person name="Sturgill D."/>
            <person name="Sutton G."/>
            <person name="Sutton G.G."/>
            <person name="Tao W."/>
            <person name="Teichmann S."/>
            <person name="Tobari Y.N."/>
            <person name="Tomimura Y."/>
            <person name="Tsolas J.M."/>
            <person name="Valente V.L."/>
            <person name="Venter E."/>
            <person name="Venter J.C."/>
            <person name="Vicario S."/>
            <person name="Vieira F.G."/>
            <person name="Vilella A.J."/>
            <person name="Villasante A."/>
            <person name="Walenz B."/>
            <person name="Wang J."/>
            <person name="Wasserman M."/>
            <person name="Watts T."/>
            <person name="Wilson D."/>
            <person name="Wilson R.K."/>
            <person name="Wing R.A."/>
            <person name="Wolfner M.F."/>
            <person name="Wong A."/>
            <person name="Wong G.K."/>
            <person name="Wu C.I."/>
            <person name="Wu G."/>
            <person name="Yamamoto D."/>
            <person name="Yang H.P."/>
            <person name="Yang S.P."/>
            <person name="Yorke J.A."/>
            <person name="Yoshida K."/>
            <person name="Zdobnov E."/>
            <person name="Zhang P."/>
            <person name="Zhang Y."/>
            <person name="Zimin A.V."/>
            <person name="Baldwin J."/>
            <person name="Abdouelleil A."/>
            <person name="Abdulkadir J."/>
            <person name="Abebe A."/>
            <person name="Abera B."/>
            <person name="Abreu J."/>
            <person name="Acer S.C."/>
            <person name="Aftuck L."/>
            <person name="Alexander A."/>
            <person name="An P."/>
            <person name="Anderson E."/>
            <person name="Anderson S."/>
            <person name="Arachi H."/>
            <person name="Azer M."/>
            <person name="Bachantsang P."/>
            <person name="Barry A."/>
            <person name="Bayul T."/>
            <person name="Berlin A."/>
            <person name="Bessette D."/>
            <person name="Bloom T."/>
            <person name="Blye J."/>
            <person name="Boguslavskiy L."/>
            <person name="Bonnet C."/>
            <person name="Boukhgalter B."/>
            <person name="Bourzgui I."/>
            <person name="Brown A."/>
            <person name="Cahill P."/>
            <person name="Channer S."/>
            <person name="Cheshatsang Y."/>
            <person name="Chuda L."/>
            <person name="Citroen M."/>
            <person name="Collymore A."/>
            <person name="Cooke P."/>
            <person name="Costello M."/>
            <person name="D'Aco K."/>
            <person name="Daza R."/>
            <person name="De Haan G."/>
            <person name="DeGray S."/>
            <person name="DeMaso C."/>
            <person name="Dhargay N."/>
            <person name="Dooley K."/>
            <person name="Dooley E."/>
            <person name="Doricent M."/>
            <person name="Dorje P."/>
            <person name="Dorjee K."/>
            <person name="Dupes A."/>
            <person name="Elong R."/>
            <person name="Falk J."/>
            <person name="Farina A."/>
            <person name="Faro S."/>
            <person name="Ferguson D."/>
            <person name="Fisher S."/>
            <person name="Foley C.D."/>
            <person name="Franke A."/>
            <person name="Friedrich D."/>
            <person name="Gadbois L."/>
            <person name="Gearin G."/>
            <person name="Gearin C.R."/>
            <person name="Giannoukos G."/>
            <person name="Goode T."/>
            <person name="Graham J."/>
            <person name="Grandbois E."/>
            <person name="Grewal S."/>
            <person name="Gyaltsen K."/>
            <person name="Hafez N."/>
            <person name="Hagos B."/>
            <person name="Hall J."/>
            <person name="Henson C."/>
            <person name="Hollinger A."/>
            <person name="Honan T."/>
            <person name="Huard M.D."/>
            <person name="Hughes L."/>
            <person name="Hurhula B."/>
            <person name="Husby M.E."/>
            <person name="Kamat A."/>
            <person name="Kanga B."/>
            <person name="Kashin S."/>
            <person name="Khazanovich D."/>
            <person name="Kisner P."/>
            <person name="Lance K."/>
            <person name="Lara M."/>
            <person name="Lee W."/>
            <person name="Lennon N."/>
            <person name="Letendre F."/>
            <person name="LeVine R."/>
            <person name="Lipovsky A."/>
            <person name="Liu X."/>
            <person name="Liu J."/>
            <person name="Liu S."/>
            <person name="Lokyitsang T."/>
            <person name="Lokyitsang Y."/>
            <person name="Lubonja R."/>
            <person name="Lui A."/>
            <person name="MacDonald P."/>
            <person name="Magnisalis V."/>
            <person name="Maru K."/>
            <person name="Matthews C."/>
            <person name="McCusker W."/>
            <person name="McDonough S."/>
            <person name="Mehta T."/>
            <person name="Meldrim J."/>
            <person name="Meneus L."/>
            <person name="Mihai O."/>
            <person name="Mihalev A."/>
            <person name="Mihova T."/>
            <person name="Mittelman R."/>
            <person name="Mlenga V."/>
            <person name="Montmayeur A."/>
            <person name="Mulrain L."/>
            <person name="Navidi A."/>
            <person name="Naylor J."/>
            <person name="Negash T."/>
            <person name="Nguyen T."/>
            <person name="Nguyen N."/>
            <person name="Nicol R."/>
            <person name="Norbu C."/>
            <person name="Norbu N."/>
            <person name="Novod N."/>
            <person name="O'Neill B."/>
            <person name="Osman S."/>
            <person name="Markiewicz E."/>
            <person name="Oyono O.L."/>
            <person name="Patti C."/>
            <person name="Phunkhang P."/>
            <person name="Pierre F."/>
            <person name="Priest M."/>
            <person name="Raghuraman S."/>
            <person name="Rege F."/>
            <person name="Reyes R."/>
            <person name="Rise C."/>
            <person name="Rogov P."/>
            <person name="Ross K."/>
            <person name="Ryan E."/>
            <person name="Settipalli S."/>
            <person name="Shea T."/>
            <person name="Sherpa N."/>
            <person name="Shi L."/>
            <person name="Shih D."/>
            <person name="Sparrow T."/>
            <person name="Spaulding J."/>
            <person name="Stalker J."/>
            <person name="Stange-Thomann N."/>
            <person name="Stavropoulos S."/>
            <person name="Stone C."/>
            <person name="Strader C."/>
            <person name="Tesfaye S."/>
            <person name="Thomson T."/>
            <person name="Thoulutsang Y."/>
            <person name="Thoulutsang D."/>
            <person name="Topham K."/>
            <person name="Topping I."/>
            <person name="Tsamla T."/>
            <person name="Vassiliev H."/>
            <person name="Vo A."/>
            <person name="Wangchuk T."/>
            <person name="Wangdi T."/>
            <person name="Weiand M."/>
            <person name="Wilkinson J."/>
            <person name="Wilson A."/>
            <person name="Yadav S."/>
            <person name="Young G."/>
            <person name="Yu Q."/>
            <person name="Zembek L."/>
            <person name="Zhong D."/>
            <person name="Zimmer A."/>
            <person name="Zwirko Z."/>
            <person name="Jaffe D.B."/>
            <person name="Alvarez P."/>
            <person name="Brockman W."/>
            <person name="Butler J."/>
            <person name="Chin C."/>
            <person name="Gnerre S."/>
            <person name="Grabherr M."/>
            <person name="Kleber M."/>
            <person name="Mauceli E."/>
            <person name="MacCallum I."/>
        </authorList>
    </citation>
    <scope>NUCLEOTIDE SEQUENCE [LARGE SCALE GENOMIC DNA]</scope>
    <source>
        <strain evidence="3">MSH-3 / Tucson 14011-0111.49</strain>
    </source>
</reference>
<dbReference type="EMBL" id="CH479184">
    <property type="protein sequence ID" value="EDW37138.1"/>
    <property type="molecule type" value="Genomic_DNA"/>
</dbReference>
<dbReference type="AlphaFoldDB" id="B4GKH2"/>
<dbReference type="Pfam" id="PF00147">
    <property type="entry name" value="Fibrinogen_C"/>
    <property type="match status" value="1"/>
</dbReference>
<dbReference type="InterPro" id="IPR050373">
    <property type="entry name" value="Fibrinogen_C-term_domain"/>
</dbReference>
<dbReference type="SUPFAM" id="SSF56496">
    <property type="entry name" value="Fibrinogen C-terminal domain-like"/>
    <property type="match status" value="1"/>
</dbReference>
<evidence type="ECO:0000259" key="1">
    <source>
        <dbReference type="PROSITE" id="PS51406"/>
    </source>
</evidence>
<dbReference type="STRING" id="7234.B4GKH2"/>
<name>B4GKH2_DROPE</name>
<evidence type="ECO:0000313" key="3">
    <source>
        <dbReference type="Proteomes" id="UP000008744"/>
    </source>
</evidence>
<dbReference type="SMART" id="SM00186">
    <property type="entry name" value="FBG"/>
    <property type="match status" value="1"/>
</dbReference>
<dbReference type="PROSITE" id="PS51406">
    <property type="entry name" value="FIBRINOGEN_C_2"/>
    <property type="match status" value="1"/>
</dbReference>
<dbReference type="Gene3D" id="3.90.215.10">
    <property type="entry name" value="Gamma Fibrinogen, chain A, domain 1"/>
    <property type="match status" value="1"/>
</dbReference>
<accession>B4GKH2</accession>
<dbReference type="PhylomeDB" id="B4GKH2"/>
<dbReference type="GO" id="GO:0005615">
    <property type="term" value="C:extracellular space"/>
    <property type="evidence" value="ECO:0007669"/>
    <property type="project" value="TreeGrafter"/>
</dbReference>
<dbReference type="HOGENOM" id="CLU_1002099_0_0_1"/>
<dbReference type="InterPro" id="IPR014716">
    <property type="entry name" value="Fibrinogen_a/b/g_C_1"/>
</dbReference>
<gene>
    <name evidence="2" type="primary">Dper\GL25684</name>
    <name evidence="2" type="ORF">Dper_GL25684</name>
</gene>
<dbReference type="PANTHER" id="PTHR19143:SF327">
    <property type="entry name" value="FI21813P1-RELATED"/>
    <property type="match status" value="1"/>
</dbReference>